<feature type="compositionally biased region" description="Polar residues" evidence="1">
    <location>
        <begin position="179"/>
        <end position="196"/>
    </location>
</feature>
<feature type="region of interest" description="Disordered" evidence="1">
    <location>
        <begin position="436"/>
        <end position="474"/>
    </location>
</feature>
<feature type="compositionally biased region" description="Acidic residues" evidence="1">
    <location>
        <begin position="463"/>
        <end position="474"/>
    </location>
</feature>
<name>A0A7D9H1L5_DEKBR</name>
<dbReference type="Proteomes" id="UP000478008">
    <property type="component" value="Unassembled WGS sequence"/>
</dbReference>
<feature type="compositionally biased region" description="Polar residues" evidence="1">
    <location>
        <begin position="1"/>
        <end position="13"/>
    </location>
</feature>
<sequence>MSRSTSPAVTSASEHLAKLSLSEGKESPHLGIHYYKDNNGMRSSSRNVSSHCNAAQSMMRKNSANDSSATLIGSMSRASSSTATLSTSVDREPADDKRNKHSTGMRSEPRGNTHVKTIPIKKNKRSQREINTVMDGEDSPDLLATSVGKEVDGRLVPSSSSISLLSLNNGGNGVAGESYNASGTNSHSAHNNNSLDQWRPNRQRVINQHRYPTPMIQHSSTYLPGLVGQGTNLGAPATIGPRRSSFTSPTFPGSAAFAQTSPGKLKRSDSSNNTAAKSIHMSRRGSRRYPQFARPQFSSYQNLQLHGQYQSQGDDVDEDDPGSPSLGPVSASGSPSGFYLTDNSPPSSLRSNSSNFNTYMAQIQQNRPKYGFSSTRNQGFAEIPLPRVGGGLRGYDSRKQSRANSMTSSIGGRSPEFLPTTTAFSSMTPLNLSLTNTLQDNNERASEKLSSSTNNSVSSVISDDNDVFGESIND</sequence>
<proteinExistence type="predicted"/>
<keyword evidence="3" id="KW-1185">Reference proteome</keyword>
<gene>
    <name evidence="2" type="ORF">DEBR0S2_16710G</name>
</gene>
<evidence type="ECO:0000313" key="3">
    <source>
        <dbReference type="Proteomes" id="UP000478008"/>
    </source>
</evidence>
<dbReference type="AlphaFoldDB" id="A0A7D9H1L5"/>
<feature type="region of interest" description="Disordered" evidence="1">
    <location>
        <begin position="176"/>
        <end position="196"/>
    </location>
</feature>
<reference evidence="2 3" key="1">
    <citation type="submission" date="2019-07" db="EMBL/GenBank/DDBJ databases">
        <authorList>
            <person name="Friedrich A."/>
            <person name="Schacherer J."/>
        </authorList>
    </citation>
    <scope>NUCLEOTIDE SEQUENCE [LARGE SCALE GENOMIC DNA]</scope>
</reference>
<accession>A0A7D9H1L5</accession>
<feature type="compositionally biased region" description="Basic and acidic residues" evidence="1">
    <location>
        <begin position="89"/>
        <end position="98"/>
    </location>
</feature>
<feature type="compositionally biased region" description="Polar residues" evidence="1">
    <location>
        <begin position="244"/>
        <end position="262"/>
    </location>
</feature>
<feature type="compositionally biased region" description="Low complexity" evidence="1">
    <location>
        <begin position="74"/>
        <end position="88"/>
    </location>
</feature>
<dbReference type="EMBL" id="CABFWN010000002">
    <property type="protein sequence ID" value="VUG17804.1"/>
    <property type="molecule type" value="Genomic_DNA"/>
</dbReference>
<evidence type="ECO:0000313" key="2">
    <source>
        <dbReference type="EMBL" id="VUG17804.1"/>
    </source>
</evidence>
<feature type="region of interest" description="Disordered" evidence="1">
    <location>
        <begin position="233"/>
        <end position="288"/>
    </location>
</feature>
<evidence type="ECO:0000256" key="1">
    <source>
        <dbReference type="SAM" id="MobiDB-lite"/>
    </source>
</evidence>
<feature type="compositionally biased region" description="Low complexity" evidence="1">
    <location>
        <begin position="343"/>
        <end position="353"/>
    </location>
</feature>
<feature type="region of interest" description="Disordered" evidence="1">
    <location>
        <begin position="308"/>
        <end position="353"/>
    </location>
</feature>
<feature type="compositionally biased region" description="Low complexity" evidence="1">
    <location>
        <begin position="450"/>
        <end position="462"/>
    </location>
</feature>
<feature type="region of interest" description="Disordered" evidence="1">
    <location>
        <begin position="1"/>
        <end position="127"/>
    </location>
</feature>
<organism evidence="2 3">
    <name type="scientific">Dekkera bruxellensis</name>
    <name type="common">Brettanomyces custersii</name>
    <dbReference type="NCBI Taxonomy" id="5007"/>
    <lineage>
        <taxon>Eukaryota</taxon>
        <taxon>Fungi</taxon>
        <taxon>Dikarya</taxon>
        <taxon>Ascomycota</taxon>
        <taxon>Saccharomycotina</taxon>
        <taxon>Pichiomycetes</taxon>
        <taxon>Pichiales</taxon>
        <taxon>Pichiaceae</taxon>
        <taxon>Brettanomyces</taxon>
    </lineage>
</organism>
<feature type="compositionally biased region" description="Polar residues" evidence="1">
    <location>
        <begin position="40"/>
        <end position="73"/>
    </location>
</feature>
<protein>
    <submittedName>
        <fullName evidence="2">DEBR0S2_16710g1_1</fullName>
    </submittedName>
</protein>